<evidence type="ECO:0000256" key="5">
    <source>
        <dbReference type="ARBA" id="ARBA00022725"/>
    </source>
</evidence>
<sequence>YTSVNVAIDIECTTSALKVLLHLKPLLCLIYMLPIFFMAYVFVLSGNSMIIYLVRTDPKLNSPMYFFLHNLSFSDIVYTSVSIPKMMSVFLTDEKTISKTGCFLQMYFFLSTGTTGRALLTVMAFDRYVAICNPLRYTTIMTRQRCILLIFASWGFGAFLVLPITIWATQLPFCGPNIVRHMLCDHSSVLTLACIDTSRNSIFSLTLALIAILSTFLLILISYICIGKAMRKMSKAQQLKVAATCGSHLIVACSSYISASFVYISYRVARFDPDVRTVIAVLYSVLTPLLNPIIYSLRNKELQDAMKRAFCRCTIASKINSKTVPSVA</sequence>
<dbReference type="PROSITE" id="PS50262">
    <property type="entry name" value="G_PROTEIN_RECEP_F1_2"/>
    <property type="match status" value="1"/>
</dbReference>
<evidence type="ECO:0000256" key="7">
    <source>
        <dbReference type="ARBA" id="ARBA00023136"/>
    </source>
</evidence>
<evidence type="ECO:0000256" key="6">
    <source>
        <dbReference type="ARBA" id="ARBA00022989"/>
    </source>
</evidence>
<dbReference type="GO" id="GO:0004984">
    <property type="term" value="F:olfactory receptor activity"/>
    <property type="evidence" value="ECO:0007669"/>
    <property type="project" value="InterPro"/>
</dbReference>
<evidence type="ECO:0000256" key="9">
    <source>
        <dbReference type="SAM" id="Phobius"/>
    </source>
</evidence>
<keyword evidence="4 9" id="KW-0812">Transmembrane</keyword>
<dbReference type="InterPro" id="IPR000725">
    <property type="entry name" value="Olfact_rcpt"/>
</dbReference>
<dbReference type="PRINTS" id="PR00245">
    <property type="entry name" value="OLFACTORYR"/>
</dbReference>
<organism evidence="11 12">
    <name type="scientific">Sinocyclocheilus grahami</name>
    <name type="common">Dianchi golden-line fish</name>
    <name type="synonym">Barbus grahami</name>
    <dbReference type="NCBI Taxonomy" id="75366"/>
    <lineage>
        <taxon>Eukaryota</taxon>
        <taxon>Metazoa</taxon>
        <taxon>Chordata</taxon>
        <taxon>Craniata</taxon>
        <taxon>Vertebrata</taxon>
        <taxon>Euteleostomi</taxon>
        <taxon>Actinopterygii</taxon>
        <taxon>Neopterygii</taxon>
        <taxon>Teleostei</taxon>
        <taxon>Ostariophysi</taxon>
        <taxon>Cypriniformes</taxon>
        <taxon>Cyprinidae</taxon>
        <taxon>Cyprininae</taxon>
        <taxon>Sinocyclocheilus</taxon>
    </lineage>
</organism>
<feature type="transmembrane region" description="Helical" evidence="9">
    <location>
        <begin position="146"/>
        <end position="168"/>
    </location>
</feature>
<evidence type="ECO:0000256" key="2">
    <source>
        <dbReference type="ARBA" id="ARBA00022475"/>
    </source>
</evidence>
<evidence type="ECO:0000256" key="3">
    <source>
        <dbReference type="ARBA" id="ARBA00022606"/>
    </source>
</evidence>
<dbReference type="InParanoid" id="A0A672MXU8"/>
<keyword evidence="7 9" id="KW-0472">Membrane</keyword>
<dbReference type="FunFam" id="1.20.1070.10:FF:000001">
    <property type="entry name" value="Olfactory receptor"/>
    <property type="match status" value="1"/>
</dbReference>
<accession>A0A672MXU8</accession>
<dbReference type="InterPro" id="IPR017452">
    <property type="entry name" value="GPCR_Rhodpsn_7TM"/>
</dbReference>
<feature type="transmembrane region" description="Helical" evidence="9">
    <location>
        <begin position="66"/>
        <end position="84"/>
    </location>
</feature>
<gene>
    <name evidence="11" type="primary">or6at1</name>
</gene>
<dbReference type="InterPro" id="IPR000276">
    <property type="entry name" value="GPCR_Rhodpsn"/>
</dbReference>
<reference evidence="11" key="2">
    <citation type="submission" date="2025-09" db="UniProtKB">
        <authorList>
            <consortium name="Ensembl"/>
        </authorList>
    </citation>
    <scope>IDENTIFICATION</scope>
</reference>
<dbReference type="GO" id="GO:0004930">
    <property type="term" value="F:G protein-coupled receptor activity"/>
    <property type="evidence" value="ECO:0007669"/>
    <property type="project" value="InterPro"/>
</dbReference>
<feature type="domain" description="G-protein coupled receptors family 1 profile" evidence="10">
    <location>
        <begin position="46"/>
        <end position="295"/>
    </location>
</feature>
<dbReference type="AlphaFoldDB" id="A0A672MXU8"/>
<keyword evidence="12" id="KW-1185">Reference proteome</keyword>
<protein>
    <submittedName>
        <fullName evidence="11">Olfactory receptor family 2 subfamily D member 3</fullName>
    </submittedName>
</protein>
<comment type="subcellular location">
    <subcellularLocation>
        <location evidence="1">Cell membrane</location>
        <topology evidence="1">Multi-pass membrane protein</topology>
    </subcellularLocation>
</comment>
<evidence type="ECO:0000313" key="12">
    <source>
        <dbReference type="Proteomes" id="UP000472262"/>
    </source>
</evidence>
<feature type="transmembrane region" description="Helical" evidence="9">
    <location>
        <begin position="278"/>
        <end position="297"/>
    </location>
</feature>
<dbReference type="PRINTS" id="PR00237">
    <property type="entry name" value="GPCRRHODOPSN"/>
</dbReference>
<dbReference type="Proteomes" id="UP000472262">
    <property type="component" value="Unassembled WGS sequence"/>
</dbReference>
<evidence type="ECO:0000313" key="11">
    <source>
        <dbReference type="Ensembl" id="ENSSGRP00000040520.1"/>
    </source>
</evidence>
<feature type="transmembrane region" description="Helical" evidence="9">
    <location>
        <begin position="104"/>
        <end position="125"/>
    </location>
</feature>
<feature type="transmembrane region" description="Helical" evidence="9">
    <location>
        <begin position="202"/>
        <end position="226"/>
    </location>
</feature>
<dbReference type="GO" id="GO:0005886">
    <property type="term" value="C:plasma membrane"/>
    <property type="evidence" value="ECO:0007669"/>
    <property type="project" value="UniProtKB-SubCell"/>
</dbReference>
<keyword evidence="3" id="KW-0716">Sensory transduction</keyword>
<evidence type="ECO:0000256" key="4">
    <source>
        <dbReference type="ARBA" id="ARBA00022692"/>
    </source>
</evidence>
<dbReference type="PANTHER" id="PTHR26453">
    <property type="entry name" value="OLFACTORY RECEPTOR"/>
    <property type="match status" value="1"/>
</dbReference>
<proteinExistence type="predicted"/>
<evidence type="ECO:0000259" key="10">
    <source>
        <dbReference type="PROSITE" id="PS50262"/>
    </source>
</evidence>
<keyword evidence="5" id="KW-0552">Olfaction</keyword>
<dbReference type="SMART" id="SM01381">
    <property type="entry name" value="7TM_GPCR_Srsx"/>
    <property type="match status" value="1"/>
</dbReference>
<keyword evidence="6 9" id="KW-1133">Transmembrane helix</keyword>
<evidence type="ECO:0000256" key="8">
    <source>
        <dbReference type="ARBA" id="ARBA00023224"/>
    </source>
</evidence>
<dbReference type="Pfam" id="PF13853">
    <property type="entry name" value="7tm_4"/>
    <property type="match status" value="1"/>
</dbReference>
<dbReference type="OMA" id="FCRCTIA"/>
<keyword evidence="8" id="KW-0807">Transducer</keyword>
<feature type="transmembrane region" description="Helical" evidence="9">
    <location>
        <begin position="29"/>
        <end position="54"/>
    </location>
</feature>
<evidence type="ECO:0000256" key="1">
    <source>
        <dbReference type="ARBA" id="ARBA00004651"/>
    </source>
</evidence>
<reference evidence="11" key="1">
    <citation type="submission" date="2025-08" db="UniProtKB">
        <authorList>
            <consortium name="Ensembl"/>
        </authorList>
    </citation>
    <scope>IDENTIFICATION</scope>
</reference>
<dbReference type="Ensembl" id="ENSSGRT00000043430.1">
    <property type="protein sequence ID" value="ENSSGRP00000040520.1"/>
    <property type="gene ID" value="ENSSGRG00000022089.1"/>
</dbReference>
<keyword evidence="2" id="KW-1003">Cell membrane</keyword>
<feature type="transmembrane region" description="Helical" evidence="9">
    <location>
        <begin position="247"/>
        <end position="266"/>
    </location>
</feature>
<name>A0A672MXU8_SINGR</name>
<dbReference type="FunCoup" id="A0A672MXU8">
    <property type="interactions" value="616"/>
</dbReference>
<dbReference type="Gene3D" id="1.20.1070.10">
    <property type="entry name" value="Rhodopsin 7-helix transmembrane proteins"/>
    <property type="match status" value="1"/>
</dbReference>
<dbReference type="SUPFAM" id="SSF81321">
    <property type="entry name" value="Family A G protein-coupled receptor-like"/>
    <property type="match status" value="1"/>
</dbReference>